<evidence type="ECO:0000256" key="1">
    <source>
        <dbReference type="SAM" id="Phobius"/>
    </source>
</evidence>
<protein>
    <submittedName>
        <fullName evidence="2">PrsW family glutamic-type intramembrane protease</fullName>
        <ecNumber evidence="2">3.4.-.-</ecNumber>
    </submittedName>
</protein>
<name>A0ABT3TSG3_9ACTN</name>
<feature type="transmembrane region" description="Helical" evidence="1">
    <location>
        <begin position="307"/>
        <end position="328"/>
    </location>
</feature>
<dbReference type="EMBL" id="JAPHNL010000079">
    <property type="protein sequence ID" value="MCX3059984.1"/>
    <property type="molecule type" value="Genomic_DNA"/>
</dbReference>
<keyword evidence="2" id="KW-0645">Protease</keyword>
<dbReference type="RefSeq" id="WP_266598222.1">
    <property type="nucleotide sequence ID" value="NZ_JAPHNL010000079.1"/>
</dbReference>
<keyword evidence="2" id="KW-0378">Hydrolase</keyword>
<feature type="transmembrane region" description="Helical" evidence="1">
    <location>
        <begin position="387"/>
        <end position="406"/>
    </location>
</feature>
<gene>
    <name evidence="2" type="ORF">OFY01_09455</name>
</gene>
<feature type="transmembrane region" description="Helical" evidence="1">
    <location>
        <begin position="112"/>
        <end position="132"/>
    </location>
</feature>
<reference evidence="2" key="1">
    <citation type="submission" date="2022-10" db="EMBL/GenBank/DDBJ databases">
        <title>Streptomyces beihaiensis sp. nov., a chitin degrading actinobacterium, isolated from shrimp pond soil.</title>
        <authorList>
            <person name="Xie J."/>
            <person name="Shen N."/>
        </authorList>
    </citation>
    <scope>NUCLEOTIDE SEQUENCE</scope>
    <source>
        <strain evidence="2">GXMU-J5</strain>
    </source>
</reference>
<keyword evidence="1" id="KW-1133">Transmembrane helix</keyword>
<keyword evidence="1" id="KW-0812">Transmembrane</keyword>
<feature type="transmembrane region" description="Helical" evidence="1">
    <location>
        <begin position="348"/>
        <end position="367"/>
    </location>
</feature>
<dbReference type="EC" id="3.4.-.-" evidence="2"/>
<feature type="transmembrane region" description="Helical" evidence="1">
    <location>
        <begin position="230"/>
        <end position="252"/>
    </location>
</feature>
<dbReference type="InterPro" id="IPR026898">
    <property type="entry name" value="PrsW"/>
</dbReference>
<sequence>MNRLRGPLRPLSASFRDDSLVRARALLVARLFTALYLVELGVNLVRPHLLPHEPALSIFYSYKGVQGKLNRLLATPEAVFWVVLAGIALGAVLQIAAAVVRRFGNGLTDRRAATLTWITVGCLLLPPGLIPIVVLTEFFPVTLLCVPTTLAVLLLLRAVVRFGRVSWTALCGAFAWGALLVFGIGRADTGLASGAIEGLLDKDVFTHLGQNGLSGIGKANAAVSKSTDLLIVHLSVVNSLALAAGIVLLLTALRHRITDTVTGLVLGAAAGLGYNFVAGVLYIQIYGTLGPLFGPTGGFEYWIRQSIGVFGGEVTFGALLGAACGAAMSARRAGAPADGVSRGRLMALGLLAAAGGEVGAETVSGWLASLSHVTTGTTFDTLVASPFFWLLPQLPFLILAVALLVTGMRTRGHTLRAAVSAEAAAPQGAASGAITAGETAVLGSPQLRFWALVNTWRRYGRSTALALHRIQSAQLDLAAWRAQRDSGAQRDGEESRGGELRLRVLRLKNERRAVHV</sequence>
<keyword evidence="3" id="KW-1185">Reference proteome</keyword>
<accession>A0ABT3TSG3</accession>
<proteinExistence type="predicted"/>
<feature type="transmembrane region" description="Helical" evidence="1">
    <location>
        <begin position="138"/>
        <end position="160"/>
    </location>
</feature>
<evidence type="ECO:0000313" key="2">
    <source>
        <dbReference type="EMBL" id="MCX3059984.1"/>
    </source>
</evidence>
<keyword evidence="1" id="KW-0472">Membrane</keyword>
<dbReference type="GO" id="GO:0008233">
    <property type="term" value="F:peptidase activity"/>
    <property type="evidence" value="ECO:0007669"/>
    <property type="project" value="UniProtKB-KW"/>
</dbReference>
<dbReference type="GO" id="GO:0006508">
    <property type="term" value="P:proteolysis"/>
    <property type="evidence" value="ECO:0007669"/>
    <property type="project" value="UniProtKB-KW"/>
</dbReference>
<dbReference type="Pfam" id="PF13367">
    <property type="entry name" value="PrsW-protease"/>
    <property type="match status" value="1"/>
</dbReference>
<feature type="transmembrane region" description="Helical" evidence="1">
    <location>
        <begin position="264"/>
        <end position="287"/>
    </location>
</feature>
<dbReference type="Proteomes" id="UP001163064">
    <property type="component" value="Unassembled WGS sequence"/>
</dbReference>
<comment type="caution">
    <text evidence="2">The sequence shown here is derived from an EMBL/GenBank/DDBJ whole genome shotgun (WGS) entry which is preliminary data.</text>
</comment>
<feature type="transmembrane region" description="Helical" evidence="1">
    <location>
        <begin position="167"/>
        <end position="185"/>
    </location>
</feature>
<evidence type="ECO:0000313" key="3">
    <source>
        <dbReference type="Proteomes" id="UP001163064"/>
    </source>
</evidence>
<feature type="transmembrane region" description="Helical" evidence="1">
    <location>
        <begin position="78"/>
        <end position="100"/>
    </location>
</feature>
<organism evidence="2 3">
    <name type="scientific">Streptomyces beihaiensis</name>
    <dbReference type="NCBI Taxonomy" id="2984495"/>
    <lineage>
        <taxon>Bacteria</taxon>
        <taxon>Bacillati</taxon>
        <taxon>Actinomycetota</taxon>
        <taxon>Actinomycetes</taxon>
        <taxon>Kitasatosporales</taxon>
        <taxon>Streptomycetaceae</taxon>
        <taxon>Streptomyces</taxon>
    </lineage>
</organism>
<feature type="transmembrane region" description="Helical" evidence="1">
    <location>
        <begin position="21"/>
        <end position="38"/>
    </location>
</feature>